<comment type="caution">
    <text evidence="1">The sequence shown here is derived from an EMBL/GenBank/DDBJ whole genome shotgun (WGS) entry which is preliminary data.</text>
</comment>
<name>A0A7C5YX72_UNCC3</name>
<accession>A0A7C5YX72</accession>
<reference evidence="1" key="1">
    <citation type="journal article" date="2020" name="mSystems">
        <title>Genome- and Community-Level Interaction Insights into Carbon Utilization and Element Cycling Functions of Hydrothermarchaeota in Hydrothermal Sediment.</title>
        <authorList>
            <person name="Zhou Z."/>
            <person name="Liu Y."/>
            <person name="Xu W."/>
            <person name="Pan J."/>
            <person name="Luo Z.H."/>
            <person name="Li M."/>
        </authorList>
    </citation>
    <scope>NUCLEOTIDE SEQUENCE [LARGE SCALE GENOMIC DNA]</scope>
    <source>
        <strain evidence="1">SpSt-1042</strain>
    </source>
</reference>
<proteinExistence type="predicted"/>
<evidence type="ECO:0000313" key="1">
    <source>
        <dbReference type="EMBL" id="HHR91901.1"/>
    </source>
</evidence>
<dbReference type="InterPro" id="IPR029044">
    <property type="entry name" value="Nucleotide-diphossugar_trans"/>
</dbReference>
<dbReference type="Gene3D" id="3.90.550.10">
    <property type="entry name" value="Spore Coat Polysaccharide Biosynthesis Protein SpsA, Chain A"/>
    <property type="match status" value="1"/>
</dbReference>
<organism evidence="1">
    <name type="scientific">candidate division CPR3 bacterium</name>
    <dbReference type="NCBI Taxonomy" id="2268181"/>
    <lineage>
        <taxon>Bacteria</taxon>
        <taxon>Bacteria division CPR3</taxon>
    </lineage>
</organism>
<dbReference type="EMBL" id="DRVY01000006">
    <property type="protein sequence ID" value="HHR91901.1"/>
    <property type="molecule type" value="Genomic_DNA"/>
</dbReference>
<evidence type="ECO:0008006" key="2">
    <source>
        <dbReference type="Google" id="ProtNLM"/>
    </source>
</evidence>
<protein>
    <recommendedName>
        <fullName evidence="2">Glycosyltransferase</fullName>
    </recommendedName>
</protein>
<sequence length="184" mass="21178">MKTSLIVPHYEVDREKGELLLKFLSSVSGQYDELIVIAQKIENLAHKINIGLQKASGDFLIVSNNDLTLIKGTLNDLCDERFVTTPKVVGVLDKLFHGHMWCMPRKIFEKVGLMYEGYDGFYYDDSDYWMMIESKGFQIVKKDVIVSHPTSATTLKYFKKEGREEKNRQIFISRWGVEALSKVS</sequence>
<dbReference type="AlphaFoldDB" id="A0A7C5YX72"/>
<dbReference type="SUPFAM" id="SSF53448">
    <property type="entry name" value="Nucleotide-diphospho-sugar transferases"/>
    <property type="match status" value="1"/>
</dbReference>
<gene>
    <name evidence="1" type="ORF">ENL96_00090</name>
</gene>